<protein>
    <submittedName>
        <fullName evidence="1">Uncharacterized protein</fullName>
    </submittedName>
</protein>
<dbReference type="Proteomes" id="UP000230069">
    <property type="component" value="Unassembled WGS sequence"/>
</dbReference>
<gene>
    <name evidence="1" type="ORF">AQUCO_03800184v1</name>
</gene>
<dbReference type="EMBL" id="KZ305055">
    <property type="protein sequence ID" value="PIA34392.1"/>
    <property type="molecule type" value="Genomic_DNA"/>
</dbReference>
<dbReference type="AlphaFoldDB" id="A0A2G5CSY3"/>
<accession>A0A2G5CSY3</accession>
<dbReference type="Pfam" id="PF12609">
    <property type="entry name" value="DUF3774"/>
    <property type="match status" value="1"/>
</dbReference>
<dbReference type="PROSITE" id="PS51257">
    <property type="entry name" value="PROKAR_LIPOPROTEIN"/>
    <property type="match status" value="1"/>
</dbReference>
<proteinExistence type="predicted"/>
<reference evidence="1 2" key="1">
    <citation type="submission" date="2017-09" db="EMBL/GenBank/DDBJ databases">
        <title>WGS assembly of Aquilegia coerulea Goldsmith.</title>
        <authorList>
            <person name="Hodges S."/>
            <person name="Kramer E."/>
            <person name="Nordborg M."/>
            <person name="Tomkins J."/>
            <person name="Borevitz J."/>
            <person name="Derieg N."/>
            <person name="Yan J."/>
            <person name="Mihaltcheva S."/>
            <person name="Hayes R.D."/>
            <person name="Rokhsar D."/>
        </authorList>
    </citation>
    <scope>NUCLEOTIDE SEQUENCE [LARGE SCALE GENOMIC DNA]</scope>
    <source>
        <strain evidence="2">cv. Goldsmith</strain>
    </source>
</reference>
<evidence type="ECO:0000313" key="1">
    <source>
        <dbReference type="EMBL" id="PIA34392.1"/>
    </source>
</evidence>
<sequence>MSYFGRVWIPASMVIVQGCSDQGYKWSNKLRSFQLSKERFSSSFNGFRLSEFGNDKMKQADESIQKVMYLSCWGQS</sequence>
<dbReference type="FunCoup" id="A0A2G5CSY3">
    <property type="interactions" value="37"/>
</dbReference>
<dbReference type="OrthoDB" id="1923904at2759"/>
<keyword evidence="2" id="KW-1185">Reference proteome</keyword>
<evidence type="ECO:0000313" key="2">
    <source>
        <dbReference type="Proteomes" id="UP000230069"/>
    </source>
</evidence>
<dbReference type="InParanoid" id="A0A2G5CSY3"/>
<dbReference type="PANTHER" id="PTHR33090">
    <property type="entry name" value="DUF3774 DOMAIN PROTEIN-RELATED"/>
    <property type="match status" value="1"/>
</dbReference>
<name>A0A2G5CSY3_AQUCA</name>
<organism evidence="1 2">
    <name type="scientific">Aquilegia coerulea</name>
    <name type="common">Rocky mountain columbine</name>
    <dbReference type="NCBI Taxonomy" id="218851"/>
    <lineage>
        <taxon>Eukaryota</taxon>
        <taxon>Viridiplantae</taxon>
        <taxon>Streptophyta</taxon>
        <taxon>Embryophyta</taxon>
        <taxon>Tracheophyta</taxon>
        <taxon>Spermatophyta</taxon>
        <taxon>Magnoliopsida</taxon>
        <taxon>Ranunculales</taxon>
        <taxon>Ranunculaceae</taxon>
        <taxon>Thalictroideae</taxon>
        <taxon>Aquilegia</taxon>
    </lineage>
</organism>
<dbReference type="InterPro" id="IPR022251">
    <property type="entry name" value="DUF3774_wound-induced"/>
</dbReference>